<gene>
    <name evidence="3" type="primary">wapA</name>
    <name evidence="3" type="ORF">NCTC8272_03020</name>
</gene>
<evidence type="ECO:0000313" key="4">
    <source>
        <dbReference type="Proteomes" id="UP000277214"/>
    </source>
</evidence>
<dbReference type="Gene3D" id="2.180.10.10">
    <property type="entry name" value="RHS repeat-associated core"/>
    <property type="match status" value="2"/>
</dbReference>
<dbReference type="InterPro" id="IPR056823">
    <property type="entry name" value="TEN-like_YD-shell"/>
</dbReference>
<keyword evidence="1" id="KW-0677">Repeat</keyword>
<proteinExistence type="predicted"/>
<protein>
    <submittedName>
        <fullName evidence="3">Sugar-binding protein</fullName>
    </submittedName>
</protein>
<organism evidence="3 4">
    <name type="scientific">Salmonella enterica I</name>
    <dbReference type="NCBI Taxonomy" id="59201"/>
    <lineage>
        <taxon>Bacteria</taxon>
        <taxon>Pseudomonadati</taxon>
        <taxon>Pseudomonadota</taxon>
        <taxon>Gammaproteobacteria</taxon>
        <taxon>Enterobacterales</taxon>
        <taxon>Enterobacteriaceae</taxon>
        <taxon>Salmonella</taxon>
    </lineage>
</organism>
<evidence type="ECO:0000313" key="3">
    <source>
        <dbReference type="EMBL" id="VEA39126.1"/>
    </source>
</evidence>
<evidence type="ECO:0000259" key="2">
    <source>
        <dbReference type="Pfam" id="PF25023"/>
    </source>
</evidence>
<dbReference type="InterPro" id="IPR006530">
    <property type="entry name" value="YD"/>
</dbReference>
<dbReference type="AlphaFoldDB" id="A0A447PKY4"/>
<dbReference type="PANTHER" id="PTHR32305">
    <property type="match status" value="1"/>
</dbReference>
<dbReference type="PANTHER" id="PTHR32305:SF15">
    <property type="entry name" value="PROTEIN RHSA-RELATED"/>
    <property type="match status" value="1"/>
</dbReference>
<sequence>MNMTIRCASDQPGGRATQIKRDYAGRILSETDADGRKREWQRDAFGQITAYRDHRTTAAYRYNSEGNLVHREVNDQKWQYRYTEDGQIKEVIYPDGSREQWAYNAQGSLTAYTDAAGRTTHYAEDRWLRLTGVTDVEGRSTYWQYRPGESNPHEKVSAVIRADGGAETFRYDGEGKIAIHTGAMGQTTRYRHGAFDLLREVEDAGGQRIVCDYDGAAKLTQLTRSGNQRWRLYYDAAGQLAGRMTGRDGGRFTAGMNRAGWRRKCARTAACGAMRGMNSVG</sequence>
<dbReference type="NCBIfam" id="TIGR01643">
    <property type="entry name" value="YD_repeat_2x"/>
    <property type="match status" value="4"/>
</dbReference>
<feature type="domain" description="Teneurin-like YD-shell" evidence="2">
    <location>
        <begin position="37"/>
        <end position="111"/>
    </location>
</feature>
<dbReference type="Pfam" id="PF25023">
    <property type="entry name" value="TEN_YD-shell"/>
    <property type="match status" value="1"/>
</dbReference>
<dbReference type="InterPro" id="IPR050708">
    <property type="entry name" value="T6SS_VgrG/RHS"/>
</dbReference>
<accession>A0A447PKY4</accession>
<name>A0A447PKY4_SALET</name>
<dbReference type="EMBL" id="LR134149">
    <property type="protein sequence ID" value="VEA39126.1"/>
    <property type="molecule type" value="Genomic_DNA"/>
</dbReference>
<evidence type="ECO:0000256" key="1">
    <source>
        <dbReference type="ARBA" id="ARBA00022737"/>
    </source>
</evidence>
<reference evidence="3 4" key="1">
    <citation type="submission" date="2018-12" db="EMBL/GenBank/DDBJ databases">
        <authorList>
            <consortium name="Pathogen Informatics"/>
        </authorList>
    </citation>
    <scope>NUCLEOTIDE SEQUENCE [LARGE SCALE GENOMIC DNA]</scope>
    <source>
        <strain evidence="3 4">NCTC8272</strain>
    </source>
</reference>
<dbReference type="Proteomes" id="UP000277214">
    <property type="component" value="Chromosome 1"/>
</dbReference>